<dbReference type="InterPro" id="IPR001421">
    <property type="entry name" value="ATP8_metazoa"/>
</dbReference>
<evidence type="ECO:0000256" key="13">
    <source>
        <dbReference type="SAM" id="Phobius"/>
    </source>
</evidence>
<keyword evidence="4 12" id="KW-0813">Transport</keyword>
<dbReference type="GO" id="GO:0031966">
    <property type="term" value="C:mitochondrial membrane"/>
    <property type="evidence" value="ECO:0007669"/>
    <property type="project" value="UniProtKB-SubCell"/>
</dbReference>
<name>Q5EQP1_9HYME</name>
<evidence type="ECO:0000256" key="11">
    <source>
        <dbReference type="ARBA" id="ARBA00023136"/>
    </source>
</evidence>
<evidence type="ECO:0000256" key="9">
    <source>
        <dbReference type="ARBA" id="ARBA00023065"/>
    </source>
</evidence>
<evidence type="ECO:0000256" key="1">
    <source>
        <dbReference type="ARBA" id="ARBA00004304"/>
    </source>
</evidence>
<keyword evidence="11 13" id="KW-0472">Membrane</keyword>
<evidence type="ECO:0000256" key="4">
    <source>
        <dbReference type="ARBA" id="ARBA00022448"/>
    </source>
</evidence>
<protein>
    <recommendedName>
        <fullName evidence="12">ATP synthase complex subunit 8</fullName>
    </recommendedName>
</protein>
<keyword evidence="8 13" id="KW-1133">Transmembrane helix</keyword>
<keyword evidence="6 12" id="KW-0812">Transmembrane</keyword>
<evidence type="ECO:0000256" key="5">
    <source>
        <dbReference type="ARBA" id="ARBA00022547"/>
    </source>
</evidence>
<dbReference type="GO" id="GO:0045259">
    <property type="term" value="C:proton-transporting ATP synthase complex"/>
    <property type="evidence" value="ECO:0007669"/>
    <property type="project" value="UniProtKB-KW"/>
</dbReference>
<keyword evidence="9 12" id="KW-0406">Ion transport</keyword>
<evidence type="ECO:0000256" key="10">
    <source>
        <dbReference type="ARBA" id="ARBA00023128"/>
    </source>
</evidence>
<reference evidence="14" key="1">
    <citation type="journal article" date="2005" name="Mol. Phylogenet. Evol.">
        <title>The position of the Hymenoptera within the Holometabola as inferred from the mitochondrial genome of Perga condei (Hymenoptera: Symphyta: Pergidae).</title>
        <authorList>
            <person name="Castro L.R."/>
            <person name="Dowton M."/>
        </authorList>
    </citation>
    <scope>NUCLEOTIDE SEQUENCE</scope>
</reference>
<geneLocation type="mitochondrion" evidence="14"/>
<evidence type="ECO:0000256" key="2">
    <source>
        <dbReference type="ARBA" id="ARBA00008892"/>
    </source>
</evidence>
<dbReference type="AlphaFoldDB" id="Q5EQP1"/>
<dbReference type="GO" id="GO:0015078">
    <property type="term" value="F:proton transmembrane transporter activity"/>
    <property type="evidence" value="ECO:0007669"/>
    <property type="project" value="InterPro"/>
</dbReference>
<comment type="subcellular location">
    <subcellularLocation>
        <location evidence="1 12">Mitochondrion membrane</location>
        <topology evidence="1 12">Single-pass membrane protein</topology>
    </subcellularLocation>
</comment>
<feature type="transmembrane region" description="Helical" evidence="13">
    <location>
        <begin position="6"/>
        <end position="29"/>
    </location>
</feature>
<accession>Q5EQP1</accession>
<evidence type="ECO:0000256" key="7">
    <source>
        <dbReference type="ARBA" id="ARBA00022781"/>
    </source>
</evidence>
<comment type="subunit">
    <text evidence="3">F-type ATPases have 2 components, CF(1) - the catalytic core - and CF(0) - the membrane proton channel.</text>
</comment>
<sequence>MPQMFPSYWLFIFIFVILVFTLFIISSYFNYMTNFYIKNNNNNNMMTNKNNKYNTKW</sequence>
<evidence type="ECO:0000256" key="12">
    <source>
        <dbReference type="RuleBase" id="RU003661"/>
    </source>
</evidence>
<evidence type="ECO:0000313" key="14">
    <source>
        <dbReference type="EMBL" id="AAV49046.1"/>
    </source>
</evidence>
<dbReference type="GO" id="GO:0015986">
    <property type="term" value="P:proton motive force-driven ATP synthesis"/>
    <property type="evidence" value="ECO:0007669"/>
    <property type="project" value="InterPro"/>
</dbReference>
<evidence type="ECO:0000256" key="3">
    <source>
        <dbReference type="ARBA" id="ARBA00011291"/>
    </source>
</evidence>
<dbReference type="EMBL" id="AY787816">
    <property type="protein sequence ID" value="AAV49046.1"/>
    <property type="molecule type" value="Genomic_DNA"/>
</dbReference>
<keyword evidence="5 12" id="KW-0138">CF(0)</keyword>
<evidence type="ECO:0000256" key="6">
    <source>
        <dbReference type="ARBA" id="ARBA00022692"/>
    </source>
</evidence>
<gene>
    <name evidence="14" type="primary">ATP8</name>
</gene>
<organism evidence="14">
    <name type="scientific">Perga condei</name>
    <dbReference type="NCBI Taxonomy" id="32411"/>
    <lineage>
        <taxon>Eukaryota</taxon>
        <taxon>Metazoa</taxon>
        <taxon>Ecdysozoa</taxon>
        <taxon>Arthropoda</taxon>
        <taxon>Hexapoda</taxon>
        <taxon>Insecta</taxon>
        <taxon>Pterygota</taxon>
        <taxon>Neoptera</taxon>
        <taxon>Endopterygota</taxon>
        <taxon>Hymenoptera</taxon>
        <taxon>Tenthredinoidea</taxon>
        <taxon>Pergidae</taxon>
        <taxon>Perginae</taxon>
        <taxon>Perga</taxon>
    </lineage>
</organism>
<keyword evidence="7 12" id="KW-0375">Hydrogen ion transport</keyword>
<evidence type="ECO:0000256" key="8">
    <source>
        <dbReference type="ARBA" id="ARBA00022989"/>
    </source>
</evidence>
<dbReference type="Pfam" id="PF00895">
    <property type="entry name" value="ATP-synt_8"/>
    <property type="match status" value="1"/>
</dbReference>
<proteinExistence type="inferred from homology"/>
<comment type="similarity">
    <text evidence="2 12">Belongs to the ATPase protein 8 family.</text>
</comment>
<keyword evidence="10 12" id="KW-0496">Mitochondrion</keyword>